<dbReference type="PANTHER" id="PTHR34985">
    <property type="entry name" value="SLR0554 PROTEIN"/>
    <property type="match status" value="1"/>
</dbReference>
<gene>
    <name evidence="4" type="ORF">FRE64_17100</name>
</gene>
<dbReference type="Pfam" id="PF12965">
    <property type="entry name" value="DUF3854"/>
    <property type="match status" value="1"/>
</dbReference>
<dbReference type="InterPro" id="IPR034154">
    <property type="entry name" value="TOPRIM_DnaG/twinkle"/>
</dbReference>
<dbReference type="InterPro" id="IPR027417">
    <property type="entry name" value="P-loop_NTPase"/>
</dbReference>
<accession>A0A5B8NQT2</accession>
<keyword evidence="4" id="KW-0614">Plasmid</keyword>
<dbReference type="GO" id="GO:0005524">
    <property type="term" value="F:ATP binding"/>
    <property type="evidence" value="ECO:0007669"/>
    <property type="project" value="InterPro"/>
</dbReference>
<feature type="domain" description="DUF3854" evidence="3">
    <location>
        <begin position="217"/>
        <end position="348"/>
    </location>
</feature>
<dbReference type="PANTHER" id="PTHR34985:SF1">
    <property type="entry name" value="SLR0554 PROTEIN"/>
    <property type="match status" value="1"/>
</dbReference>
<dbReference type="Proteomes" id="UP000318453">
    <property type="component" value="Plasmid pEu3"/>
</dbReference>
<dbReference type="SUPFAM" id="SSF52540">
    <property type="entry name" value="P-loop containing nucleoside triphosphate hydrolases"/>
    <property type="match status" value="1"/>
</dbReference>
<dbReference type="InterPro" id="IPR024385">
    <property type="entry name" value="DUF3854"/>
</dbReference>
<name>A0A5B8NQT2_9CHRO</name>
<dbReference type="InterPro" id="IPR049996">
    <property type="entry name" value="Slr7037-like"/>
</dbReference>
<dbReference type="OrthoDB" id="473036at2"/>
<evidence type="ECO:0000256" key="1">
    <source>
        <dbReference type="SAM" id="MobiDB-lite"/>
    </source>
</evidence>
<dbReference type="Gene3D" id="3.40.50.300">
    <property type="entry name" value="P-loop containing nucleotide triphosphate hydrolases"/>
    <property type="match status" value="1"/>
</dbReference>
<feature type="region of interest" description="Disordered" evidence="1">
    <location>
        <begin position="892"/>
        <end position="911"/>
    </location>
</feature>
<protein>
    <submittedName>
        <fullName evidence="4">DUF3854 domain-containing protein</fullName>
    </submittedName>
</protein>
<evidence type="ECO:0000313" key="5">
    <source>
        <dbReference type="Proteomes" id="UP000318453"/>
    </source>
</evidence>
<dbReference type="RefSeq" id="WP_146297644.1">
    <property type="nucleotide sequence ID" value="NZ_CP042329.1"/>
</dbReference>
<organism evidence="4 5">
    <name type="scientific">Euhalothece natronophila Z-M001</name>
    <dbReference type="NCBI Taxonomy" id="522448"/>
    <lineage>
        <taxon>Bacteria</taxon>
        <taxon>Bacillati</taxon>
        <taxon>Cyanobacteriota</taxon>
        <taxon>Cyanophyceae</taxon>
        <taxon>Oscillatoriophycideae</taxon>
        <taxon>Chroococcales</taxon>
        <taxon>Halothecacae</taxon>
        <taxon>Halothece cluster</taxon>
        <taxon>Euhalothece</taxon>
    </lineage>
</organism>
<dbReference type="InterPro" id="IPR003450">
    <property type="entry name" value="Replication_origin-bd"/>
</dbReference>
<dbReference type="EMBL" id="CP042329">
    <property type="protein sequence ID" value="QDZ41683.1"/>
    <property type="molecule type" value="Genomic_DNA"/>
</dbReference>
<feature type="domain" description="Replication origin-binding protein" evidence="2">
    <location>
        <begin position="392"/>
        <end position="556"/>
    </location>
</feature>
<evidence type="ECO:0000313" key="4">
    <source>
        <dbReference type="EMBL" id="QDZ41683.1"/>
    </source>
</evidence>
<sequence length="1109" mass="126688">MANFIYPHHRNEWKGSRISDEIIELNLRSLKVEPYGARDEAIELLADLDNIKRDNTGRISRSELKKYDFLNDGGWRARGADLQNGGYSDFITLKPENPRWDSQKQKHIKYEHPRGRATEIFAPLVSFADSAKIVAKSKNDEFQKDFLKRLQDEIDKEEIKDSNSLLAITRENCKNGAIEDVYQTSQKLRNKKDGFEYLKCEDSKTLLNVLIRLDEGFWESVKTHPVSVGVTEGYKKAASILTQGYPCVAVPGIWNWIDQDAEKFINFKGEEKRRKELTRHLTPLCKVKREFFLAFDEDEKASTRRNVELAQEVLGKVLSKNGGKVSILYWKPEDGKGIDDAIALNGANWFKKVYEQRLSLSAWLYWNQKLNHVDQRLNKQFLTKDDIDSIAKILGIKSPKGTGKTEAIGDYVQEYINAGIPVLLLSHRRQLVEALSERFGIDNAYNFRVSDTRGVLGLALCSDSLHSNSQVNFNPHNWDDFVLIIDEVEQMIPHTLTSTGTDVANHRTEVLANLSTLCQNAKQIILSDADLSDRGLNYISSLTGHCQQKVIVNDFQPAKGRKLYNYPSPEALLHDLLLELDDPDSKVLIPIDAQRASSKWGSQTVETYIKTRYPHLKVLRIDSETVANPEHEAFGIANLINQAIKDYDVVIYTPVLGTGISIDVENHFTAVYSFNQGTQSENSTRQFLARLRDDIPRHCYFKPIGVGFMSGGETEPRAVKRSNKSVTKRNICNLTKLDNEALEFDSFGNHVNAYCSYVANHNLGLSAYREIVLEGLKREGYEIIQMQDIEEDDKKPLGKTVTTTRDINYDKETSAIAQIETPSDEELTKLESKHELTDSQRYQLRKGKMEKRYGVEADKELVEQDDDGLYPQLSLLFWLTVGRDQVEEADHQKAKKYADTTGGKGYSPDFNRTQNQAKVQVLEALRIPEILAMEGEEVTNSSIDWWWQHIQDICENKNAKTTVKQFLNLTISDKETPIRNLGKILNRVGYELAFSYQKGKNEGRERVYTVERITNKQDVIFSHWLQKVNDDLKSRNVVNFPKRLTSLINYINDDSIPFYGNKDRTLFNLLAKDDVQESVDDLRAIHPHVTNELASSLINELIESYEEVA</sequence>
<dbReference type="GO" id="GO:0003688">
    <property type="term" value="F:DNA replication origin binding"/>
    <property type="evidence" value="ECO:0007669"/>
    <property type="project" value="InterPro"/>
</dbReference>
<dbReference type="CDD" id="cd01029">
    <property type="entry name" value="TOPRIM_primases"/>
    <property type="match status" value="1"/>
</dbReference>
<evidence type="ECO:0000259" key="2">
    <source>
        <dbReference type="Pfam" id="PF02399"/>
    </source>
</evidence>
<proteinExistence type="predicted"/>
<dbReference type="KEGG" id="enn:FRE64_17100"/>
<dbReference type="NCBIfam" id="NF042913">
    <property type="entry name" value="CyRepA1"/>
    <property type="match status" value="1"/>
</dbReference>
<reference evidence="4 5" key="1">
    <citation type="submission" date="2019-08" db="EMBL/GenBank/DDBJ databases">
        <title>Carotenoids and Carotenoid Binding Proteins in the Halophilic Cyanobacterium Euhalothece sp. ZM00.</title>
        <authorList>
            <person name="Cho S.M."/>
            <person name="Song J.Y."/>
            <person name="Park Y.-I."/>
        </authorList>
    </citation>
    <scope>NUCLEOTIDE SEQUENCE [LARGE SCALE GENOMIC DNA]</scope>
    <source>
        <strain evidence="4 5">Z-M001</strain>
        <plasmid evidence="5">peu3</plasmid>
    </source>
</reference>
<dbReference type="GO" id="GO:0006260">
    <property type="term" value="P:DNA replication"/>
    <property type="evidence" value="ECO:0007669"/>
    <property type="project" value="InterPro"/>
</dbReference>
<dbReference type="AlphaFoldDB" id="A0A5B8NQT2"/>
<dbReference type="Pfam" id="PF02399">
    <property type="entry name" value="Herpes_ori_bp"/>
    <property type="match status" value="1"/>
</dbReference>
<evidence type="ECO:0000259" key="3">
    <source>
        <dbReference type="Pfam" id="PF12965"/>
    </source>
</evidence>
<keyword evidence="5" id="KW-1185">Reference proteome</keyword>
<geneLocation type="plasmid" evidence="5">
    <name>peu3</name>
</geneLocation>